<dbReference type="HOGENOM" id="CLU_973736_0_0_1"/>
<reference evidence="3" key="2">
    <citation type="submission" date="2015-01" db="EMBL/GenBank/DDBJ databases">
        <title>Evolutionary Origins and Diversification of the Mycorrhizal Mutualists.</title>
        <authorList>
            <consortium name="DOE Joint Genome Institute"/>
            <consortium name="Mycorrhizal Genomics Consortium"/>
            <person name="Kohler A."/>
            <person name="Kuo A."/>
            <person name="Nagy L.G."/>
            <person name="Floudas D."/>
            <person name="Copeland A."/>
            <person name="Barry K.W."/>
            <person name="Cichocki N."/>
            <person name="Veneault-Fourrey C."/>
            <person name="LaButti K."/>
            <person name="Lindquist E.A."/>
            <person name="Lipzen A."/>
            <person name="Lundell T."/>
            <person name="Morin E."/>
            <person name="Murat C."/>
            <person name="Riley R."/>
            <person name="Ohm R."/>
            <person name="Sun H."/>
            <person name="Tunlid A."/>
            <person name="Henrissat B."/>
            <person name="Grigoriev I.V."/>
            <person name="Hibbett D.S."/>
            <person name="Martin F."/>
        </authorList>
    </citation>
    <scope>NUCLEOTIDE SEQUENCE [LARGE SCALE GENOMIC DNA]</scope>
    <source>
        <strain evidence="3">Foug A</strain>
    </source>
</reference>
<dbReference type="EMBL" id="KN822125">
    <property type="protein sequence ID" value="KIM55940.1"/>
    <property type="molecule type" value="Genomic_DNA"/>
</dbReference>
<proteinExistence type="predicted"/>
<name>A0A0C3D565_9AGAM</name>
<evidence type="ECO:0000313" key="3">
    <source>
        <dbReference type="Proteomes" id="UP000053989"/>
    </source>
</evidence>
<dbReference type="STRING" id="1036808.A0A0C3D565"/>
<dbReference type="AlphaFoldDB" id="A0A0C3D565"/>
<dbReference type="Proteomes" id="UP000053989">
    <property type="component" value="Unassembled WGS sequence"/>
</dbReference>
<accession>A0A0C3D565</accession>
<gene>
    <name evidence="2" type="ORF">SCLCIDRAFT_29982</name>
</gene>
<dbReference type="OrthoDB" id="2692377at2759"/>
<organism evidence="2 3">
    <name type="scientific">Scleroderma citrinum Foug A</name>
    <dbReference type="NCBI Taxonomy" id="1036808"/>
    <lineage>
        <taxon>Eukaryota</taxon>
        <taxon>Fungi</taxon>
        <taxon>Dikarya</taxon>
        <taxon>Basidiomycota</taxon>
        <taxon>Agaricomycotina</taxon>
        <taxon>Agaricomycetes</taxon>
        <taxon>Agaricomycetidae</taxon>
        <taxon>Boletales</taxon>
        <taxon>Sclerodermatineae</taxon>
        <taxon>Sclerodermataceae</taxon>
        <taxon>Scleroderma</taxon>
    </lineage>
</organism>
<reference evidence="2 3" key="1">
    <citation type="submission" date="2014-04" db="EMBL/GenBank/DDBJ databases">
        <authorList>
            <consortium name="DOE Joint Genome Institute"/>
            <person name="Kuo A."/>
            <person name="Kohler A."/>
            <person name="Nagy L.G."/>
            <person name="Floudas D."/>
            <person name="Copeland A."/>
            <person name="Barry K.W."/>
            <person name="Cichocki N."/>
            <person name="Veneault-Fourrey C."/>
            <person name="LaButti K."/>
            <person name="Lindquist E.A."/>
            <person name="Lipzen A."/>
            <person name="Lundell T."/>
            <person name="Morin E."/>
            <person name="Murat C."/>
            <person name="Sun H."/>
            <person name="Tunlid A."/>
            <person name="Henrissat B."/>
            <person name="Grigoriev I.V."/>
            <person name="Hibbett D.S."/>
            <person name="Martin F."/>
            <person name="Nordberg H.P."/>
            <person name="Cantor M.N."/>
            <person name="Hua S.X."/>
        </authorList>
    </citation>
    <scope>NUCLEOTIDE SEQUENCE [LARGE SCALE GENOMIC DNA]</scope>
    <source>
        <strain evidence="2 3">Foug A</strain>
    </source>
</reference>
<dbReference type="InParanoid" id="A0A0C3D565"/>
<protein>
    <recommendedName>
        <fullName evidence="1">DUF6570 domain-containing protein</fullName>
    </recommendedName>
</protein>
<dbReference type="InterPro" id="IPR046700">
    <property type="entry name" value="DUF6570"/>
</dbReference>
<evidence type="ECO:0000313" key="2">
    <source>
        <dbReference type="EMBL" id="KIM55940.1"/>
    </source>
</evidence>
<dbReference type="Pfam" id="PF20209">
    <property type="entry name" value="DUF6570"/>
    <property type="match status" value="1"/>
</dbReference>
<feature type="domain" description="DUF6570" evidence="1">
    <location>
        <begin position="197"/>
        <end position="285"/>
    </location>
</feature>
<sequence>MMCKDVLRRHTCRPDCAEVVYKFHTLKRRRDDVLVPPDLDPPRNAMENAEVVREGEIQRKRVQRRKLRDAKRLADQDGVENSNCLEYPPFRSFSDKTDIIREWQVVMNPENLTRGVCAVCAQVFEVKSLHEVTPSEEMLTVLRNERLPEETLPSTYDFELYHRAILHPHGMTSRDSLADLRMCSKCRGALVKKTPVLPKDAIANFQYYGQLEIPANVRDAILTASPSELMLVALCRATVVTHHYQSKSVRGGRLPEEASQRYNRGNAAILPQDPGALRSVLPPPPT</sequence>
<keyword evidence="3" id="KW-1185">Reference proteome</keyword>
<evidence type="ECO:0000259" key="1">
    <source>
        <dbReference type="Pfam" id="PF20209"/>
    </source>
</evidence>